<dbReference type="InterPro" id="IPR043502">
    <property type="entry name" value="DNA/RNA_pol_sf"/>
</dbReference>
<accession>G3N5H4</accession>
<dbReference type="OMA" id="THEWVER"/>
<protein>
    <submittedName>
        <fullName evidence="1">Uncharacterized protein</fullName>
    </submittedName>
</protein>
<name>G3N5H4_GASAC</name>
<reference evidence="1" key="1">
    <citation type="submission" date="2006-01" db="EMBL/GenBank/DDBJ databases">
        <authorList>
            <person name="Lindblad-Toh K."/>
            <person name="Mauceli E."/>
            <person name="Grabherr M."/>
            <person name="Chang J.L."/>
            <person name="Lander E.S."/>
        </authorList>
    </citation>
    <scope>NUCLEOTIDE SEQUENCE [LARGE SCALE GENOMIC DNA]</scope>
</reference>
<proteinExistence type="predicted"/>
<organism evidence="1">
    <name type="scientific">Gasterosteus aculeatus</name>
    <name type="common">Three-spined stickleback</name>
    <dbReference type="NCBI Taxonomy" id="69293"/>
    <lineage>
        <taxon>Eukaryota</taxon>
        <taxon>Metazoa</taxon>
        <taxon>Chordata</taxon>
        <taxon>Craniata</taxon>
        <taxon>Vertebrata</taxon>
        <taxon>Euteleostomi</taxon>
        <taxon>Actinopterygii</taxon>
        <taxon>Neopterygii</taxon>
        <taxon>Teleostei</taxon>
        <taxon>Neoteleostei</taxon>
        <taxon>Acanthomorphata</taxon>
        <taxon>Eupercaria</taxon>
        <taxon>Perciformes</taxon>
        <taxon>Cottioidei</taxon>
        <taxon>Gasterosteales</taxon>
        <taxon>Gasterosteidae</taxon>
        <taxon>Gasterosteus</taxon>
    </lineage>
</organism>
<dbReference type="STRING" id="69293.ENSGACP00000000547"/>
<reference evidence="1" key="2">
    <citation type="submission" date="2024-04" db="UniProtKB">
        <authorList>
            <consortium name="Ensembl"/>
        </authorList>
    </citation>
    <scope>IDENTIFICATION</scope>
</reference>
<dbReference type="Ensembl" id="ENSGACT00000000547.1">
    <property type="protein sequence ID" value="ENSGACP00000000547.1"/>
    <property type="gene ID" value="ENSGACG00000000426.1"/>
</dbReference>
<dbReference type="InParanoid" id="G3N5H4"/>
<dbReference type="AlphaFoldDB" id="G3N5H4"/>
<evidence type="ECO:0000313" key="1">
    <source>
        <dbReference type="Ensembl" id="ENSGACP00000000547.1"/>
    </source>
</evidence>
<dbReference type="SUPFAM" id="SSF56672">
    <property type="entry name" value="DNA/RNA polymerases"/>
    <property type="match status" value="1"/>
</dbReference>
<sequence length="500" mass="56832">AMAFADDLAIVSDSWEGMRANLDILVDFCALTGMRTQPSKCHGFLIEKRGSRSYKVNRCELWLLYGTALHIIGPKESIKYLGVQVNPWTGIFAEDMVAKLRQWVVAISKTPLRPLDKVSLLCQFAVPRVIFVADHCMLSAKALTEMDTGIRQAVKWWLHLARKSSGGLGIPKLLLIVPAIQRRLLGLSRSKDEMVRWMFLETTDHVAFKRAWLRAGGSPDKGPELGPVLVEGSLAEGTSDPVSTVRPRKRIVPCDWRQVEFDRWAGQLVQGKGIRTFEADKISNCWLYNYPPNKEFTAAVQLRANVYLTRELEGCRRTDTVDVSCRHCGEAPETCWHILALCPKVKRCRIQRHHRVCQVLVAEAERHGWEVEREALDAALRGVHLICWLDDLALIVDVTVRYEFDESLERAQIEKESKYRPLIPVIRASRVQTKKVTVYGFLLGARGKWPTKNELLLADLGLSKARTQSFAELLSRRVFLHSLDVMRTFMRNVRPPGVRT</sequence>
<dbReference type="eggNOG" id="ENOG502RZ7S">
    <property type="taxonomic scope" value="Eukaryota"/>
</dbReference>